<organism evidence="3 4">
    <name type="scientific">Sporosarcina contaminans</name>
    <dbReference type="NCBI Taxonomy" id="633403"/>
    <lineage>
        <taxon>Bacteria</taxon>
        <taxon>Bacillati</taxon>
        <taxon>Bacillota</taxon>
        <taxon>Bacilli</taxon>
        <taxon>Bacillales</taxon>
        <taxon>Caryophanaceae</taxon>
        <taxon>Sporosarcina</taxon>
    </lineage>
</organism>
<evidence type="ECO:0000313" key="4">
    <source>
        <dbReference type="Proteomes" id="UP001597231"/>
    </source>
</evidence>
<keyword evidence="4" id="KW-1185">Reference proteome</keyword>
<gene>
    <name evidence="3" type="ORF">ACFQ38_00400</name>
</gene>
<sequence>MRGIYFSVKNDTEGFRLPVNPEVVNVKNAADGETFKIAKLGSVNVPKDVELKEFDLEGFFPAQEYHFLETDYKEPSFYTEKLEKWMNDKEPVRYIYVDGSFVINELVTIETFDYDERFGTADVNYTMAMKKFVPFGPKKLKVAKPKPAATPAAAKKPAAVKKKTPEPQNKKTVPQTYSLVKGDSLWKVAQKYTGNGNNYPELAKLNNIQPSQYRKLAIGLKLKIPPSWAKK</sequence>
<dbReference type="CDD" id="cd00118">
    <property type="entry name" value="LysM"/>
    <property type="match status" value="1"/>
</dbReference>
<dbReference type="EMBL" id="JBHTLT010000001">
    <property type="protein sequence ID" value="MFD1203597.1"/>
    <property type="molecule type" value="Genomic_DNA"/>
</dbReference>
<reference evidence="4" key="1">
    <citation type="journal article" date="2019" name="Int. J. Syst. Evol. Microbiol.">
        <title>The Global Catalogue of Microorganisms (GCM) 10K type strain sequencing project: providing services to taxonomists for standard genome sequencing and annotation.</title>
        <authorList>
            <consortium name="The Broad Institute Genomics Platform"/>
            <consortium name="The Broad Institute Genome Sequencing Center for Infectious Disease"/>
            <person name="Wu L."/>
            <person name="Ma J."/>
        </authorList>
    </citation>
    <scope>NUCLEOTIDE SEQUENCE [LARGE SCALE GENOMIC DNA]</scope>
    <source>
        <strain evidence="4">CCUG 53915</strain>
    </source>
</reference>
<dbReference type="PROSITE" id="PS51782">
    <property type="entry name" value="LYSM"/>
    <property type="match status" value="1"/>
</dbReference>
<feature type="domain" description="LysM" evidence="2">
    <location>
        <begin position="175"/>
        <end position="224"/>
    </location>
</feature>
<evidence type="ECO:0000256" key="1">
    <source>
        <dbReference type="SAM" id="MobiDB-lite"/>
    </source>
</evidence>
<dbReference type="SUPFAM" id="SSF54106">
    <property type="entry name" value="LysM domain"/>
    <property type="match status" value="1"/>
</dbReference>
<dbReference type="Pfam" id="PF01476">
    <property type="entry name" value="LysM"/>
    <property type="match status" value="1"/>
</dbReference>
<evidence type="ECO:0000259" key="2">
    <source>
        <dbReference type="PROSITE" id="PS51782"/>
    </source>
</evidence>
<feature type="region of interest" description="Disordered" evidence="1">
    <location>
        <begin position="146"/>
        <end position="172"/>
    </location>
</feature>
<dbReference type="InterPro" id="IPR018392">
    <property type="entry name" value="LysM"/>
</dbReference>
<comment type="caution">
    <text evidence="3">The sequence shown here is derived from an EMBL/GenBank/DDBJ whole genome shotgun (WGS) entry which is preliminary data.</text>
</comment>
<dbReference type="Gene3D" id="3.10.350.10">
    <property type="entry name" value="LysM domain"/>
    <property type="match status" value="1"/>
</dbReference>
<protein>
    <submittedName>
        <fullName evidence="3">LysM peptidoglycan-binding domain-containing protein</fullName>
    </submittedName>
</protein>
<dbReference type="RefSeq" id="WP_381479472.1">
    <property type="nucleotide sequence ID" value="NZ_JBHTLT010000001.1"/>
</dbReference>
<feature type="compositionally biased region" description="Low complexity" evidence="1">
    <location>
        <begin position="146"/>
        <end position="157"/>
    </location>
</feature>
<name>A0ABW3TTA0_9BACL</name>
<dbReference type="InterPro" id="IPR036779">
    <property type="entry name" value="LysM_dom_sf"/>
</dbReference>
<dbReference type="Proteomes" id="UP001597231">
    <property type="component" value="Unassembled WGS sequence"/>
</dbReference>
<proteinExistence type="predicted"/>
<evidence type="ECO:0000313" key="3">
    <source>
        <dbReference type="EMBL" id="MFD1203597.1"/>
    </source>
</evidence>
<accession>A0ABW3TTA0</accession>